<evidence type="ECO:0000313" key="2">
    <source>
        <dbReference type="Proteomes" id="UP000187338"/>
    </source>
</evidence>
<comment type="caution">
    <text evidence="1">The sequence shown here is derived from an EMBL/GenBank/DDBJ whole genome shotgun (WGS) entry which is preliminary data.</text>
</comment>
<dbReference type="AlphaFoldDB" id="A0A1L8D592"/>
<gene>
    <name evidence="1" type="ORF">ciss_22820</name>
</gene>
<name>A0A1L8D592_9THEO</name>
<organism evidence="1 2">
    <name type="scientific">Carboxydothermus islandicus</name>
    <dbReference type="NCBI Taxonomy" id="661089"/>
    <lineage>
        <taxon>Bacteria</taxon>
        <taxon>Bacillati</taxon>
        <taxon>Bacillota</taxon>
        <taxon>Clostridia</taxon>
        <taxon>Thermoanaerobacterales</taxon>
        <taxon>Thermoanaerobacteraceae</taxon>
        <taxon>Carboxydothermus</taxon>
    </lineage>
</organism>
<protein>
    <submittedName>
        <fullName evidence="1">Uncharacterized protein</fullName>
    </submittedName>
</protein>
<accession>A0A1L8D592</accession>
<dbReference type="OrthoDB" id="7054537at2"/>
<evidence type="ECO:0000313" key="1">
    <source>
        <dbReference type="EMBL" id="GAV26349.1"/>
    </source>
</evidence>
<dbReference type="STRING" id="661089.ciss_22820"/>
<dbReference type="RefSeq" id="WP_075866520.1">
    <property type="nucleotide sequence ID" value="NZ_BDJL01000141.1"/>
</dbReference>
<reference evidence="2" key="1">
    <citation type="submission" date="2016-12" db="EMBL/GenBank/DDBJ databases">
        <title>Draft Genome Sequences od Carboxydothermus pertinax and islandicus, Hydrogenogenic Carboxydotrophic Bacteria.</title>
        <authorList>
            <person name="Fukuyama Y."/>
            <person name="Ohmae K."/>
            <person name="Yoneda Y."/>
            <person name="Yoshida T."/>
            <person name="Sako Y."/>
        </authorList>
    </citation>
    <scope>NUCLEOTIDE SEQUENCE [LARGE SCALE GENOMIC DNA]</scope>
    <source>
        <strain evidence="2">SET</strain>
    </source>
</reference>
<keyword evidence="2" id="KW-1185">Reference proteome</keyword>
<dbReference type="EMBL" id="BDJL01000141">
    <property type="protein sequence ID" value="GAV26349.1"/>
    <property type="molecule type" value="Genomic_DNA"/>
</dbReference>
<proteinExistence type="predicted"/>
<sequence>MNMRRYFLLGVLTLTVALLFIVFIFPIKVLPRGVWTWDISLTKEQDFWEILTEYKIKTLYLQIPPKINSEQMAKILTEAKKLEKEVYALGGEPSWGLKENQEEVLAFIDKVIDLNQKLPVKFAGIQLDIEPYLLPDWERNWQAVAVEYLDILKLVKEKLSGSGLSFEVVVPFWFDEGEKSFRLTYQGRENYLSGHILELVAGISVMAYRENYEEIPVVCKEELALGEKYGKKVRVGIEVKYFQNSNQVLFTAVSKLEKSFRDYLSFGGIVFHDYFALQKLNDR</sequence>
<dbReference type="Proteomes" id="UP000187338">
    <property type="component" value="Unassembled WGS sequence"/>
</dbReference>